<evidence type="ECO:0000256" key="1">
    <source>
        <dbReference type="ARBA" id="ARBA00004128"/>
    </source>
</evidence>
<keyword evidence="9 10" id="KW-0472">Membrane</keyword>
<feature type="transmembrane region" description="Helical" evidence="10">
    <location>
        <begin position="20"/>
        <end position="43"/>
    </location>
</feature>
<dbReference type="PROSITE" id="PS00211">
    <property type="entry name" value="ABC_TRANSPORTER_1"/>
    <property type="match status" value="1"/>
</dbReference>
<evidence type="ECO:0000256" key="8">
    <source>
        <dbReference type="ARBA" id="ARBA00022989"/>
    </source>
</evidence>
<feature type="transmembrane region" description="Helical" evidence="10">
    <location>
        <begin position="261"/>
        <end position="282"/>
    </location>
</feature>
<evidence type="ECO:0000259" key="11">
    <source>
        <dbReference type="PROSITE" id="PS50893"/>
    </source>
</evidence>
<dbReference type="Gene3D" id="1.20.1560.10">
    <property type="entry name" value="ABC transporter type 1, transmembrane domain"/>
    <property type="match status" value="1"/>
</dbReference>
<dbReference type="PANTHER" id="PTHR24223">
    <property type="entry name" value="ATP-BINDING CASSETTE SUB-FAMILY C"/>
    <property type="match status" value="1"/>
</dbReference>
<dbReference type="SMART" id="SM00382">
    <property type="entry name" value="AAA"/>
    <property type="match status" value="2"/>
</dbReference>
<dbReference type="GO" id="GO:0005524">
    <property type="term" value="F:ATP binding"/>
    <property type="evidence" value="ECO:0007669"/>
    <property type="project" value="UniProtKB-KW"/>
</dbReference>
<evidence type="ECO:0000313" key="13">
    <source>
        <dbReference type="EMBL" id="OLY81580.1"/>
    </source>
</evidence>
<feature type="transmembrane region" description="Helical" evidence="10">
    <location>
        <begin position="367"/>
        <end position="393"/>
    </location>
</feature>
<dbReference type="InterPro" id="IPR036640">
    <property type="entry name" value="ABC1_TM_sf"/>
</dbReference>
<dbReference type="FunFam" id="3.40.50.300:FF:000610">
    <property type="entry name" value="Multidrug resistance-associated ABC transporter"/>
    <property type="match status" value="1"/>
</dbReference>
<feature type="domain" description="ABC transporter" evidence="11">
    <location>
        <begin position="489"/>
        <end position="714"/>
    </location>
</feature>
<dbReference type="AlphaFoldDB" id="A0A1R0GXF9"/>
<proteinExistence type="inferred from homology"/>
<dbReference type="InterPro" id="IPR044746">
    <property type="entry name" value="ABCC_6TM_D1"/>
</dbReference>
<dbReference type="GO" id="GO:0000329">
    <property type="term" value="C:fungal-type vacuole membrane"/>
    <property type="evidence" value="ECO:0007669"/>
    <property type="project" value="UniProtKB-ARBA"/>
</dbReference>
<dbReference type="FunFam" id="1.20.1560.10:FF:000006">
    <property type="entry name" value="ATP-binding cassette, sub-family C (CFTR/MRP), member 9"/>
    <property type="match status" value="1"/>
</dbReference>
<dbReference type="Gene3D" id="3.40.50.300">
    <property type="entry name" value="P-loop containing nucleotide triphosphate hydrolases"/>
    <property type="match status" value="2"/>
</dbReference>
<evidence type="ECO:0000256" key="2">
    <source>
        <dbReference type="ARBA" id="ARBA00009726"/>
    </source>
</evidence>
<dbReference type="PANTHER" id="PTHR24223:SF443">
    <property type="entry name" value="MULTIDRUG-RESISTANCE LIKE PROTEIN 1, ISOFORM I"/>
    <property type="match status" value="1"/>
</dbReference>
<dbReference type="InterPro" id="IPR027417">
    <property type="entry name" value="P-loop_NTPase"/>
</dbReference>
<dbReference type="FunFam" id="3.40.50.300:FF:000997">
    <property type="entry name" value="Multidrug resistance-associated protein 1"/>
    <property type="match status" value="1"/>
</dbReference>
<accession>A0A1R0GXF9</accession>
<dbReference type="SUPFAM" id="SSF90123">
    <property type="entry name" value="ABC transporter transmembrane region"/>
    <property type="match status" value="1"/>
</dbReference>
<evidence type="ECO:0000256" key="6">
    <source>
        <dbReference type="ARBA" id="ARBA00022741"/>
    </source>
</evidence>
<gene>
    <name evidence="13" type="ORF">AYI68_g4315</name>
</gene>
<evidence type="ECO:0000256" key="10">
    <source>
        <dbReference type="SAM" id="Phobius"/>
    </source>
</evidence>
<keyword evidence="14" id="KW-1185">Reference proteome</keyword>
<dbReference type="GO" id="GO:0016887">
    <property type="term" value="F:ATP hydrolysis activity"/>
    <property type="evidence" value="ECO:0007669"/>
    <property type="project" value="InterPro"/>
</dbReference>
<dbReference type="InterPro" id="IPR003593">
    <property type="entry name" value="AAA+_ATPase"/>
</dbReference>
<feature type="transmembrane region" description="Helical" evidence="10">
    <location>
        <begin position="413"/>
        <end position="436"/>
    </location>
</feature>
<dbReference type="OrthoDB" id="6500128at2759"/>
<evidence type="ECO:0000256" key="3">
    <source>
        <dbReference type="ARBA" id="ARBA00022448"/>
    </source>
</evidence>
<comment type="subcellular location">
    <subcellularLocation>
        <location evidence="1">Vacuole membrane</location>
        <topology evidence="1">Multi-pass membrane protein</topology>
    </subcellularLocation>
</comment>
<dbReference type="PROSITE" id="PS50893">
    <property type="entry name" value="ABC_TRANSPORTER_2"/>
    <property type="match status" value="2"/>
</dbReference>
<keyword evidence="5" id="KW-0677">Repeat</keyword>
<dbReference type="Pfam" id="PF00005">
    <property type="entry name" value="ABC_tran"/>
    <property type="match status" value="2"/>
</dbReference>
<protein>
    <submittedName>
        <fullName evidence="13">Metal resistance protein YCF1</fullName>
    </submittedName>
</protein>
<dbReference type="CDD" id="cd03244">
    <property type="entry name" value="ABCC_MRP_domain2"/>
    <property type="match status" value="1"/>
</dbReference>
<feature type="transmembrane region" description="Helical" evidence="10">
    <location>
        <begin position="143"/>
        <end position="166"/>
    </location>
</feature>
<feature type="domain" description="ABC transmembrane type-1" evidence="12">
    <location>
        <begin position="147"/>
        <end position="435"/>
    </location>
</feature>
<dbReference type="InterPro" id="IPR050173">
    <property type="entry name" value="ABC_transporter_C-like"/>
</dbReference>
<evidence type="ECO:0000256" key="5">
    <source>
        <dbReference type="ARBA" id="ARBA00022737"/>
    </source>
</evidence>
<evidence type="ECO:0000256" key="7">
    <source>
        <dbReference type="ARBA" id="ARBA00022840"/>
    </source>
</evidence>
<evidence type="ECO:0000259" key="12">
    <source>
        <dbReference type="PROSITE" id="PS50929"/>
    </source>
</evidence>
<organism evidence="13 14">
    <name type="scientific">Smittium mucronatum</name>
    <dbReference type="NCBI Taxonomy" id="133383"/>
    <lineage>
        <taxon>Eukaryota</taxon>
        <taxon>Fungi</taxon>
        <taxon>Fungi incertae sedis</taxon>
        <taxon>Zoopagomycota</taxon>
        <taxon>Kickxellomycotina</taxon>
        <taxon>Harpellomycetes</taxon>
        <taxon>Harpellales</taxon>
        <taxon>Legeriomycetaceae</taxon>
        <taxon>Smittium</taxon>
    </lineage>
</organism>
<evidence type="ECO:0000256" key="4">
    <source>
        <dbReference type="ARBA" id="ARBA00022692"/>
    </source>
</evidence>
<keyword evidence="3" id="KW-0813">Transport</keyword>
<evidence type="ECO:0000313" key="14">
    <source>
        <dbReference type="Proteomes" id="UP000187455"/>
    </source>
</evidence>
<keyword evidence="4 10" id="KW-0812">Transmembrane</keyword>
<dbReference type="STRING" id="133383.A0A1R0GXF9"/>
<reference evidence="13 14" key="1">
    <citation type="journal article" date="2016" name="Mol. Biol. Evol.">
        <title>Genome-Wide Survey of Gut Fungi (Harpellales) Reveals the First Horizontally Transferred Ubiquitin Gene from a Mosquito Host.</title>
        <authorList>
            <person name="Wang Y."/>
            <person name="White M.M."/>
            <person name="Kvist S."/>
            <person name="Moncalvo J.M."/>
        </authorList>
    </citation>
    <scope>NUCLEOTIDE SEQUENCE [LARGE SCALE GENOMIC DNA]</scope>
    <source>
        <strain evidence="13 14">ALG-7-W6</strain>
    </source>
</reference>
<dbReference type="InterPro" id="IPR017871">
    <property type="entry name" value="ABC_transporter-like_CS"/>
</dbReference>
<keyword evidence="6" id="KW-0547">Nucleotide-binding</keyword>
<dbReference type="SUPFAM" id="SSF52540">
    <property type="entry name" value="P-loop containing nucleoside triphosphate hydrolases"/>
    <property type="match status" value="2"/>
</dbReference>
<feature type="transmembrane region" description="Helical" evidence="10">
    <location>
        <begin position="186"/>
        <end position="209"/>
    </location>
</feature>
<comment type="similarity">
    <text evidence="2">Belongs to the ABC transporter superfamily. ABCC family. Conjugate transporter (TC 3.A.1.208) subfamily.</text>
</comment>
<dbReference type="InterPro" id="IPR003439">
    <property type="entry name" value="ABC_transporter-like_ATP-bd"/>
</dbReference>
<feature type="domain" description="ABC transporter" evidence="11">
    <location>
        <begin position="891"/>
        <end position="1131"/>
    </location>
</feature>
<keyword evidence="7" id="KW-0067">ATP-binding</keyword>
<dbReference type="EMBL" id="LSSL01002337">
    <property type="protein sequence ID" value="OLY81580.1"/>
    <property type="molecule type" value="Genomic_DNA"/>
</dbReference>
<dbReference type="PROSITE" id="PS50929">
    <property type="entry name" value="ABC_TM1F"/>
    <property type="match status" value="1"/>
</dbReference>
<feature type="transmembrane region" description="Helical" evidence="10">
    <location>
        <begin position="288"/>
        <end position="307"/>
    </location>
</feature>
<dbReference type="CDD" id="cd03250">
    <property type="entry name" value="ABCC_MRP_domain1"/>
    <property type="match status" value="1"/>
</dbReference>
<dbReference type="InterPro" id="IPR011527">
    <property type="entry name" value="ABC1_TM_dom"/>
</dbReference>
<keyword evidence="8 10" id="KW-1133">Transmembrane helix</keyword>
<dbReference type="GO" id="GO:0140359">
    <property type="term" value="F:ABC-type transporter activity"/>
    <property type="evidence" value="ECO:0007669"/>
    <property type="project" value="InterPro"/>
</dbReference>
<name>A0A1R0GXF9_9FUNG</name>
<sequence length="1139" mass="126938">MTRISETFLLINTEHNFPDQILHFYFLKILFTQLLLGILLFVLENLHSKQKDLTLIEEFEECGKNPVEGFQNVEDRSNIFSMFTFSWLNPVVDLSFKKDLTVLDLFQPPKNIQTVPVSVNFWKDRKNMPHASLFMSLVRNFGLYYSLAGFLKLLQDLLLFCQPLLFKRLISFISNYNKGLHESIKIGVYYATSMLLLSLIQSVILNQYFNICMLTSIRVRSALVSSIYKKSLSLNNKSLSQFGTGEIVNRMAVDTERISDAIQFCHIIWSGPLQIFISVYLLFDLLGWSSLVGSALLIVAIPINAFYAKKMNISQLNLMKQKDNRINLTDEALLNIRVIKLLAWETPFLERIRLVRNSKELKSLYDLGLLLSIQQLISIAIPILVTLVTFAIYSKYESHSRGPLNSSVMFASISLFTLLRFPLLVFPRAIYLVVGFTAGISRISKYLNSEEISHDSIQNAEISQNINPICERPNEGLGGVEFANNDIALNVNDASFSWGLPSSVPTLSNIDLSIRNNELFAVIGGVGSGKTSFLMSLLGETYKLKGYVTIKGKISYTPQKPWLLNSSILENITFGNKYDPEFLDEVLFSCGLKHDIKNLPNGISTVVGENGAKLSGGQRARVSIARALYSRSQIYLFDDPFAAIDSHITSHLFKHVFGRNGILKNKTRIITTSSIPFFKFFDSVAILNNGVIVEQGLVKDLEKIPGFLSRLVNSGNNDTVSISSASASASSSPFLAAKRSNGSVSKVLNESYDNIIIDKSNTPSIIDPSISALSLGKSISITHPETQTHLDINSNDLLVSDAELVDSEATKTGVVDLKFKLNYLMTCGILPISLFLISSVISQMYSKFETDSVALERIDEYSHIKPEELSDQKTKDSDELINVEWPEGGQVEFKDYSCTYSEDLPPALKNINFNIKSKNKVGIVGRTGAGKSSFSLSIFRAIESLSGAIIIDGIDINNVGLHDLRSRISIVPQDPSLFSGSIRFNLYPFNDLNNVDGVSDEELWTALELAQLKSHVIAMDGGLDAILNSNSNSLSIGQQQQLCIARALIRKSKIVVMDEATSSIDYETDEKLQLIIKDAFSDKTVITIAHKINTIVDCDQILVLEDGMLVESGNPRDLLDDKDSRFFSLFDGQFNVLND</sequence>
<evidence type="ECO:0000256" key="9">
    <source>
        <dbReference type="ARBA" id="ARBA00023136"/>
    </source>
</evidence>
<comment type="caution">
    <text evidence="13">The sequence shown here is derived from an EMBL/GenBank/DDBJ whole genome shotgun (WGS) entry which is preliminary data.</text>
</comment>
<dbReference type="Pfam" id="PF00664">
    <property type="entry name" value="ABC_membrane"/>
    <property type="match status" value="1"/>
</dbReference>
<dbReference type="Proteomes" id="UP000187455">
    <property type="component" value="Unassembled WGS sequence"/>
</dbReference>
<dbReference type="CDD" id="cd18579">
    <property type="entry name" value="ABC_6TM_ABCC_D1"/>
    <property type="match status" value="1"/>
</dbReference>